<evidence type="ECO:0000313" key="2">
    <source>
        <dbReference type="EMBL" id="KIO21597.1"/>
    </source>
</evidence>
<dbReference type="CDD" id="cd21037">
    <property type="entry name" value="MLKL_NTD"/>
    <property type="match status" value="1"/>
</dbReference>
<protein>
    <submittedName>
        <fullName evidence="2">Uncharacterized protein</fullName>
    </submittedName>
</protein>
<feature type="compositionally biased region" description="Polar residues" evidence="1">
    <location>
        <begin position="1"/>
        <end position="21"/>
    </location>
</feature>
<organism evidence="2 3">
    <name type="scientific">Tulasnella calospora MUT 4182</name>
    <dbReference type="NCBI Taxonomy" id="1051891"/>
    <lineage>
        <taxon>Eukaryota</taxon>
        <taxon>Fungi</taxon>
        <taxon>Dikarya</taxon>
        <taxon>Basidiomycota</taxon>
        <taxon>Agaricomycotina</taxon>
        <taxon>Agaricomycetes</taxon>
        <taxon>Cantharellales</taxon>
        <taxon>Tulasnellaceae</taxon>
        <taxon>Tulasnella</taxon>
    </lineage>
</organism>
<feature type="compositionally biased region" description="Polar residues" evidence="1">
    <location>
        <begin position="209"/>
        <end position="222"/>
    </location>
</feature>
<feature type="region of interest" description="Disordered" evidence="1">
    <location>
        <begin position="1"/>
        <end position="28"/>
    </location>
</feature>
<reference evidence="3" key="2">
    <citation type="submission" date="2015-01" db="EMBL/GenBank/DDBJ databases">
        <title>Evolutionary Origins and Diversification of the Mycorrhizal Mutualists.</title>
        <authorList>
            <consortium name="DOE Joint Genome Institute"/>
            <consortium name="Mycorrhizal Genomics Consortium"/>
            <person name="Kohler A."/>
            <person name="Kuo A."/>
            <person name="Nagy L.G."/>
            <person name="Floudas D."/>
            <person name="Copeland A."/>
            <person name="Barry K.W."/>
            <person name="Cichocki N."/>
            <person name="Veneault-Fourrey C."/>
            <person name="LaButti K."/>
            <person name="Lindquist E.A."/>
            <person name="Lipzen A."/>
            <person name="Lundell T."/>
            <person name="Morin E."/>
            <person name="Murat C."/>
            <person name="Riley R."/>
            <person name="Ohm R."/>
            <person name="Sun H."/>
            <person name="Tunlid A."/>
            <person name="Henrissat B."/>
            <person name="Grigoriev I.V."/>
            <person name="Hibbett D.S."/>
            <person name="Martin F."/>
        </authorList>
    </citation>
    <scope>NUCLEOTIDE SEQUENCE [LARGE SCALE GENOMIC DNA]</scope>
    <source>
        <strain evidence="3">MUT 4182</strain>
    </source>
</reference>
<name>A0A0C3LJL0_9AGAM</name>
<sequence length="417" mass="45207">MTSGLITPSVSSNLPATSNQIPPAPDPTVGVSARELGERVAAARHATCTLLKDTKWPLEVDGAAQNLLQTITNLPDLPADIIPFKDTAEQLIRALEATHVSVKKASEKYGKKERGVKDGIKYKISSLHRGACTKILQTHKEDIDEVSATFRTRLNGVAVQGRLGGTETPSDPQNQLAVPPVHAEDHLESSVSSPGPTAKSEEHLAGSGHPTSHSASVPNSSPELPADQGDRRPIRDGVIIAARKTFKTVETVSRAIPGVGDFVGVAAKVGLAFVDMIETMDQNEDVAKELAVHTSKLSTYLDYFKKKADVDIGDELVTHMNGLHKYVRHRLAGDRERWGDTLLRELGSVQKKVSVWNSSGRLKKAFLASEHAEELKSYQDTIQTALEELQLLVSLKTADVVIELSTLFPPPLRDIPF</sequence>
<feature type="region of interest" description="Disordered" evidence="1">
    <location>
        <begin position="182"/>
        <end position="233"/>
    </location>
</feature>
<dbReference type="Proteomes" id="UP000054248">
    <property type="component" value="Unassembled WGS sequence"/>
</dbReference>
<keyword evidence="3" id="KW-1185">Reference proteome</keyword>
<accession>A0A0C3LJL0</accession>
<evidence type="ECO:0000313" key="3">
    <source>
        <dbReference type="Proteomes" id="UP000054248"/>
    </source>
</evidence>
<gene>
    <name evidence="2" type="ORF">M407DRAFT_28806</name>
</gene>
<dbReference type="AlphaFoldDB" id="A0A0C3LJL0"/>
<evidence type="ECO:0000256" key="1">
    <source>
        <dbReference type="SAM" id="MobiDB-lite"/>
    </source>
</evidence>
<proteinExistence type="predicted"/>
<dbReference type="OrthoDB" id="3294418at2759"/>
<dbReference type="InterPro" id="IPR059179">
    <property type="entry name" value="MLKL-like_MCAfunc"/>
</dbReference>
<dbReference type="EMBL" id="KN823133">
    <property type="protein sequence ID" value="KIO21597.1"/>
    <property type="molecule type" value="Genomic_DNA"/>
</dbReference>
<dbReference type="HOGENOM" id="CLU_556904_0_0_1"/>
<reference evidence="2 3" key="1">
    <citation type="submission" date="2014-04" db="EMBL/GenBank/DDBJ databases">
        <authorList>
            <consortium name="DOE Joint Genome Institute"/>
            <person name="Kuo A."/>
            <person name="Girlanda M."/>
            <person name="Perotto S."/>
            <person name="Kohler A."/>
            <person name="Nagy L.G."/>
            <person name="Floudas D."/>
            <person name="Copeland A."/>
            <person name="Barry K.W."/>
            <person name="Cichocki N."/>
            <person name="Veneault-Fourrey C."/>
            <person name="LaButti K."/>
            <person name="Lindquist E.A."/>
            <person name="Lipzen A."/>
            <person name="Lundell T."/>
            <person name="Morin E."/>
            <person name="Murat C."/>
            <person name="Sun H."/>
            <person name="Tunlid A."/>
            <person name="Henrissat B."/>
            <person name="Grigoriev I.V."/>
            <person name="Hibbett D.S."/>
            <person name="Martin F."/>
            <person name="Nordberg H.P."/>
            <person name="Cantor M.N."/>
            <person name="Hua S.X."/>
        </authorList>
    </citation>
    <scope>NUCLEOTIDE SEQUENCE [LARGE SCALE GENOMIC DNA]</scope>
    <source>
        <strain evidence="2 3">MUT 4182</strain>
    </source>
</reference>